<evidence type="ECO:0000256" key="10">
    <source>
        <dbReference type="HAMAP-Rule" id="MF_01405"/>
    </source>
</evidence>
<dbReference type="HAMAP" id="MF_01405">
    <property type="entry name" value="Non_canon_purine_NTPase"/>
    <property type="match status" value="1"/>
</dbReference>
<comment type="cofactor">
    <cofactor evidence="10">
        <name>Mg(2+)</name>
        <dbReference type="ChEBI" id="CHEBI:18420"/>
    </cofactor>
    <text evidence="10">Binds 1 Mg(2+) ion per subunit.</text>
</comment>
<evidence type="ECO:0000313" key="12">
    <source>
        <dbReference type="EMBL" id="MBO8453681.1"/>
    </source>
</evidence>
<evidence type="ECO:0000256" key="8">
    <source>
        <dbReference type="ARBA" id="ARBA00051875"/>
    </source>
</evidence>
<dbReference type="GO" id="GO:0046872">
    <property type="term" value="F:metal ion binding"/>
    <property type="evidence" value="ECO:0007669"/>
    <property type="project" value="UniProtKB-KW"/>
</dbReference>
<name>A0A940IFK9_9BACT</name>
<dbReference type="GO" id="GO:0005829">
    <property type="term" value="C:cytosol"/>
    <property type="evidence" value="ECO:0007669"/>
    <property type="project" value="TreeGrafter"/>
</dbReference>
<feature type="binding site" evidence="10">
    <location>
        <position position="188"/>
    </location>
    <ligand>
        <name>substrate</name>
    </ligand>
</feature>
<comment type="catalytic activity">
    <reaction evidence="10">
        <text>ITP + H2O = IMP + diphosphate + H(+)</text>
        <dbReference type="Rhea" id="RHEA:29399"/>
        <dbReference type="ChEBI" id="CHEBI:15377"/>
        <dbReference type="ChEBI" id="CHEBI:15378"/>
        <dbReference type="ChEBI" id="CHEBI:33019"/>
        <dbReference type="ChEBI" id="CHEBI:58053"/>
        <dbReference type="ChEBI" id="CHEBI:61402"/>
        <dbReference type="EC" id="3.6.1.66"/>
    </reaction>
</comment>
<feature type="active site" description="Proton acceptor" evidence="10">
    <location>
        <position position="68"/>
    </location>
</feature>
<dbReference type="GO" id="GO:0000166">
    <property type="term" value="F:nucleotide binding"/>
    <property type="evidence" value="ECO:0007669"/>
    <property type="project" value="UniProtKB-KW"/>
</dbReference>
<dbReference type="PANTHER" id="PTHR11067:SF9">
    <property type="entry name" value="INOSINE TRIPHOSPHATE PYROPHOSPHATASE"/>
    <property type="match status" value="1"/>
</dbReference>
<dbReference type="GO" id="GO:0017111">
    <property type="term" value="F:ribonucleoside triphosphate phosphatase activity"/>
    <property type="evidence" value="ECO:0007669"/>
    <property type="project" value="InterPro"/>
</dbReference>
<feature type="binding site" evidence="10">
    <location>
        <begin position="7"/>
        <end position="12"/>
    </location>
    <ligand>
        <name>substrate</name>
    </ligand>
</feature>
<dbReference type="Proteomes" id="UP000771749">
    <property type="component" value="Unassembled WGS sequence"/>
</dbReference>
<feature type="binding site" evidence="10">
    <location>
        <position position="68"/>
    </location>
    <ligand>
        <name>Mg(2+)</name>
        <dbReference type="ChEBI" id="CHEBI:18420"/>
    </ligand>
</feature>
<dbReference type="PANTHER" id="PTHR11067">
    <property type="entry name" value="INOSINE TRIPHOSPHATE PYROPHOSPHATASE/HAM1 PROTEIN"/>
    <property type="match status" value="1"/>
</dbReference>
<evidence type="ECO:0000256" key="4">
    <source>
        <dbReference type="ARBA" id="ARBA00022741"/>
    </source>
</evidence>
<comment type="subunit">
    <text evidence="2 10">Homodimer.</text>
</comment>
<dbReference type="SUPFAM" id="SSF52972">
    <property type="entry name" value="ITPase-like"/>
    <property type="match status" value="1"/>
</dbReference>
<comment type="caution">
    <text evidence="12">The sequence shown here is derived from an EMBL/GenBank/DDBJ whole genome shotgun (WGS) entry which is preliminary data.</text>
</comment>
<keyword evidence="6 10" id="KW-0460">Magnesium</keyword>
<comment type="catalytic activity">
    <reaction evidence="8 10">
        <text>dITP + H2O = dIMP + diphosphate + H(+)</text>
        <dbReference type="Rhea" id="RHEA:28342"/>
        <dbReference type="ChEBI" id="CHEBI:15377"/>
        <dbReference type="ChEBI" id="CHEBI:15378"/>
        <dbReference type="ChEBI" id="CHEBI:33019"/>
        <dbReference type="ChEBI" id="CHEBI:61194"/>
        <dbReference type="ChEBI" id="CHEBI:61382"/>
        <dbReference type="EC" id="3.6.1.66"/>
    </reaction>
</comment>
<evidence type="ECO:0000256" key="3">
    <source>
        <dbReference type="ARBA" id="ARBA00022723"/>
    </source>
</evidence>
<evidence type="ECO:0000313" key="13">
    <source>
        <dbReference type="Proteomes" id="UP000771749"/>
    </source>
</evidence>
<evidence type="ECO:0000256" key="7">
    <source>
        <dbReference type="ARBA" id="ARBA00023080"/>
    </source>
</evidence>
<proteinExistence type="inferred from homology"/>
<evidence type="ECO:0000256" key="2">
    <source>
        <dbReference type="ARBA" id="ARBA00011738"/>
    </source>
</evidence>
<evidence type="ECO:0000256" key="11">
    <source>
        <dbReference type="RuleBase" id="RU003781"/>
    </source>
</evidence>
<keyword evidence="4 10" id="KW-0547">Nucleotide-binding</keyword>
<sequence length="210" mass="22679">MKIVFATGNGGKLREASEILGEGFELVTLAEAGIEEEIPETGKTLRANSILKADHVWNKCGETCFADDTGLEVDALGGAPGVRTARYAGEDKDFDKNIDKLLYELSVLETEASMAASAGLKVKKISRRARFRSVVTLIIAGERHIFEGVLEGTIARTRSGNGGFGYDPVFIPDEFPGQTLADITEEQKNSISHRGKALRAMAEYLKGLKG</sequence>
<dbReference type="GO" id="GO:0035870">
    <property type="term" value="F:dITP diphosphatase activity"/>
    <property type="evidence" value="ECO:0007669"/>
    <property type="project" value="UniProtKB-UniRule"/>
</dbReference>
<dbReference type="EC" id="3.6.1.66" evidence="10"/>
<dbReference type="FunFam" id="3.90.950.10:FF:000001">
    <property type="entry name" value="dITP/XTP pyrophosphatase"/>
    <property type="match status" value="1"/>
</dbReference>
<dbReference type="EMBL" id="JADIMJ010000047">
    <property type="protein sequence ID" value="MBO8453681.1"/>
    <property type="molecule type" value="Genomic_DNA"/>
</dbReference>
<accession>A0A940IFK9</accession>
<comment type="similarity">
    <text evidence="1 10 11">Belongs to the HAM1 NTPase family.</text>
</comment>
<comment type="function">
    <text evidence="10">Pyrophosphatase that catalyzes the hydrolysis of nucleoside triphosphates to their monophosphate derivatives, with a high preference for the non-canonical purine nucleotides XTP (xanthosine triphosphate), dITP (deoxyinosine triphosphate) and ITP. Seems to function as a house-cleaning enzyme that removes non-canonical purine nucleotides from the nucleotide pool, thus preventing their incorporation into DNA/RNA and avoiding chromosomal lesions.</text>
</comment>
<gene>
    <name evidence="12" type="primary">rdgB</name>
    <name evidence="12" type="ORF">IAC07_03020</name>
</gene>
<dbReference type="Pfam" id="PF01725">
    <property type="entry name" value="Ham1p_like"/>
    <property type="match status" value="1"/>
</dbReference>
<keyword evidence="7 10" id="KW-0546">Nucleotide metabolism</keyword>
<dbReference type="InterPro" id="IPR002637">
    <property type="entry name" value="RdgB/HAM1"/>
</dbReference>
<keyword evidence="3 10" id="KW-0479">Metal-binding</keyword>
<feature type="binding site" evidence="10">
    <location>
        <begin position="193"/>
        <end position="194"/>
    </location>
    <ligand>
        <name>substrate</name>
    </ligand>
</feature>
<evidence type="ECO:0000256" key="5">
    <source>
        <dbReference type="ARBA" id="ARBA00022801"/>
    </source>
</evidence>
<reference evidence="12" key="1">
    <citation type="submission" date="2020-10" db="EMBL/GenBank/DDBJ databases">
        <authorList>
            <person name="Gilroy R."/>
        </authorList>
    </citation>
    <scope>NUCLEOTIDE SEQUENCE</scope>
    <source>
        <strain evidence="12">F1-3629</strain>
    </source>
</reference>
<dbReference type="InterPro" id="IPR029001">
    <property type="entry name" value="ITPase-like_fam"/>
</dbReference>
<evidence type="ECO:0000256" key="9">
    <source>
        <dbReference type="ARBA" id="ARBA00052017"/>
    </source>
</evidence>
<dbReference type="GO" id="GO:0036220">
    <property type="term" value="F:ITP diphosphatase activity"/>
    <property type="evidence" value="ECO:0007669"/>
    <property type="project" value="UniProtKB-UniRule"/>
</dbReference>
<evidence type="ECO:0000256" key="6">
    <source>
        <dbReference type="ARBA" id="ARBA00022842"/>
    </source>
</evidence>
<dbReference type="InterPro" id="IPR020922">
    <property type="entry name" value="dITP/XTP_pyrophosphatase"/>
</dbReference>
<reference evidence="12" key="2">
    <citation type="journal article" date="2021" name="PeerJ">
        <title>Extensive microbial diversity within the chicken gut microbiome revealed by metagenomics and culture.</title>
        <authorList>
            <person name="Gilroy R."/>
            <person name="Ravi A."/>
            <person name="Getino M."/>
            <person name="Pursley I."/>
            <person name="Horton D.L."/>
            <person name="Alikhan N.F."/>
            <person name="Baker D."/>
            <person name="Gharbi K."/>
            <person name="Hall N."/>
            <person name="Watson M."/>
            <person name="Adriaenssens E.M."/>
            <person name="Foster-Nyarko E."/>
            <person name="Jarju S."/>
            <person name="Secka A."/>
            <person name="Antonio M."/>
            <person name="Oren A."/>
            <person name="Chaudhuri R.R."/>
            <person name="La Ragione R."/>
            <person name="Hildebrand F."/>
            <person name="Pallen M.J."/>
        </authorList>
    </citation>
    <scope>NUCLEOTIDE SEQUENCE</scope>
    <source>
        <strain evidence="12">F1-3629</strain>
    </source>
</reference>
<dbReference type="NCBIfam" id="TIGR00042">
    <property type="entry name" value="RdgB/HAM1 family non-canonical purine NTP pyrophosphatase"/>
    <property type="match status" value="1"/>
</dbReference>
<keyword evidence="5 10" id="KW-0378">Hydrolase</keyword>
<protein>
    <recommendedName>
        <fullName evidence="10">dITP/XTP pyrophosphatase</fullName>
        <ecNumber evidence="10">3.6.1.66</ecNumber>
    </recommendedName>
    <alternativeName>
        <fullName evidence="10">Non-canonical purine NTP pyrophosphatase</fullName>
    </alternativeName>
    <alternativeName>
        <fullName evidence="10">Non-standard purine NTP pyrophosphatase</fullName>
    </alternativeName>
    <alternativeName>
        <fullName evidence="10">Nucleoside-triphosphate diphosphatase</fullName>
    </alternativeName>
    <alternativeName>
        <fullName evidence="10">Nucleoside-triphosphate pyrophosphatase</fullName>
        <shortName evidence="10">NTPase</shortName>
    </alternativeName>
</protein>
<dbReference type="GO" id="GO:0009146">
    <property type="term" value="P:purine nucleoside triphosphate catabolic process"/>
    <property type="evidence" value="ECO:0007669"/>
    <property type="project" value="UniProtKB-UniRule"/>
</dbReference>
<organism evidence="12 13">
    <name type="scientific">Candidatus Cryptobacteroides gallistercoris</name>
    <dbReference type="NCBI Taxonomy" id="2840765"/>
    <lineage>
        <taxon>Bacteria</taxon>
        <taxon>Pseudomonadati</taxon>
        <taxon>Bacteroidota</taxon>
        <taxon>Bacteroidia</taxon>
        <taxon>Bacteroidales</taxon>
        <taxon>Candidatus Cryptobacteroides</taxon>
    </lineage>
</organism>
<dbReference type="GO" id="GO:0036222">
    <property type="term" value="F:XTP diphosphatase activity"/>
    <property type="evidence" value="ECO:0007669"/>
    <property type="project" value="UniProtKB-UniRule"/>
</dbReference>
<dbReference type="Gene3D" id="3.90.950.10">
    <property type="match status" value="1"/>
</dbReference>
<feature type="binding site" evidence="10">
    <location>
        <position position="69"/>
    </location>
    <ligand>
        <name>substrate</name>
    </ligand>
</feature>
<dbReference type="CDD" id="cd00515">
    <property type="entry name" value="HAM1"/>
    <property type="match status" value="1"/>
</dbReference>
<feature type="binding site" evidence="10">
    <location>
        <begin position="164"/>
        <end position="167"/>
    </location>
    <ligand>
        <name>substrate</name>
    </ligand>
</feature>
<dbReference type="AlphaFoldDB" id="A0A940IFK9"/>
<evidence type="ECO:0000256" key="1">
    <source>
        <dbReference type="ARBA" id="ARBA00008023"/>
    </source>
</evidence>
<comment type="catalytic activity">
    <reaction evidence="9 10">
        <text>XTP + H2O = XMP + diphosphate + H(+)</text>
        <dbReference type="Rhea" id="RHEA:28610"/>
        <dbReference type="ChEBI" id="CHEBI:15377"/>
        <dbReference type="ChEBI" id="CHEBI:15378"/>
        <dbReference type="ChEBI" id="CHEBI:33019"/>
        <dbReference type="ChEBI" id="CHEBI:57464"/>
        <dbReference type="ChEBI" id="CHEBI:61314"/>
        <dbReference type="EC" id="3.6.1.66"/>
    </reaction>
</comment>
<dbReference type="GO" id="GO:0009117">
    <property type="term" value="P:nucleotide metabolic process"/>
    <property type="evidence" value="ECO:0007669"/>
    <property type="project" value="UniProtKB-KW"/>
</dbReference>
<comment type="caution">
    <text evidence="10">Lacks conserved residue(s) required for the propagation of feature annotation.</text>
</comment>